<feature type="transmembrane region" description="Helical" evidence="10">
    <location>
        <begin position="6"/>
        <end position="23"/>
    </location>
</feature>
<organism evidence="11 12">
    <name type="scientific">Helicobacter mehlei</name>
    <dbReference type="NCBI Taxonomy" id="2316080"/>
    <lineage>
        <taxon>Bacteria</taxon>
        <taxon>Pseudomonadati</taxon>
        <taxon>Campylobacterota</taxon>
        <taxon>Epsilonproteobacteria</taxon>
        <taxon>Campylobacterales</taxon>
        <taxon>Helicobacteraceae</taxon>
        <taxon>Helicobacter</taxon>
    </lineage>
</organism>
<keyword evidence="3 9" id="KW-1003">Cell membrane</keyword>
<dbReference type="InterPro" id="IPR028362">
    <property type="entry name" value="AlgI"/>
</dbReference>
<dbReference type="Pfam" id="PF03062">
    <property type="entry name" value="MBOAT"/>
    <property type="match status" value="1"/>
</dbReference>
<feature type="transmembrane region" description="Helical" evidence="10">
    <location>
        <begin position="457"/>
        <end position="476"/>
    </location>
</feature>
<name>A0A553UHV1_9HELI</name>
<feature type="transmembrane region" description="Helical" evidence="10">
    <location>
        <begin position="113"/>
        <end position="135"/>
    </location>
</feature>
<dbReference type="AlphaFoldDB" id="A0A553UHV1"/>
<evidence type="ECO:0000313" key="12">
    <source>
        <dbReference type="Proteomes" id="UP000319322"/>
    </source>
</evidence>
<evidence type="ECO:0000256" key="10">
    <source>
        <dbReference type="SAM" id="Phobius"/>
    </source>
</evidence>
<keyword evidence="12" id="KW-1185">Reference proteome</keyword>
<feature type="transmembrane region" description="Helical" evidence="10">
    <location>
        <begin position="196"/>
        <end position="214"/>
    </location>
</feature>
<proteinExistence type="inferred from homology"/>
<dbReference type="PANTHER" id="PTHR13285">
    <property type="entry name" value="ACYLTRANSFERASE"/>
    <property type="match status" value="1"/>
</dbReference>
<comment type="caution">
    <text evidence="11">The sequence shown here is derived from an EMBL/GenBank/DDBJ whole genome shotgun (WGS) entry which is preliminary data.</text>
</comment>
<accession>A0A553UHV1</accession>
<reference evidence="11 12" key="1">
    <citation type="submission" date="2019-07" db="EMBL/GenBank/DDBJ databases">
        <title>Helicobacter labacensis sp. nov., Helicobacter mehlei sp. nov. and Helicobacter vulpis sp. nov., isolated from gastric mucosa of red fox (Vulpis vulpis).</title>
        <authorList>
            <person name="Kusar D."/>
            <person name="Gruntar I."/>
            <person name="Pate M."/>
            <person name="Zajc U."/>
            <person name="Ocepek M."/>
        </authorList>
    </citation>
    <scope>NUCLEOTIDE SEQUENCE [LARGE SCALE GENOMIC DNA]</scope>
    <source>
        <strain evidence="11 12">L8b</strain>
    </source>
</reference>
<dbReference type="InterPro" id="IPR004299">
    <property type="entry name" value="MBOAT_fam"/>
</dbReference>
<dbReference type="PIRSF" id="PIRSF016636">
    <property type="entry name" value="AlgI_DltB"/>
    <property type="match status" value="1"/>
</dbReference>
<dbReference type="GO" id="GO:0005886">
    <property type="term" value="C:plasma membrane"/>
    <property type="evidence" value="ECO:0007669"/>
    <property type="project" value="UniProtKB-SubCell"/>
</dbReference>
<feature type="transmembrane region" description="Helical" evidence="10">
    <location>
        <begin position="338"/>
        <end position="357"/>
    </location>
</feature>
<dbReference type="GO" id="GO:0016746">
    <property type="term" value="F:acyltransferase activity"/>
    <property type="evidence" value="ECO:0007669"/>
    <property type="project" value="UniProtKB-KW"/>
</dbReference>
<feature type="transmembrane region" description="Helical" evidence="10">
    <location>
        <begin position="77"/>
        <end position="93"/>
    </location>
</feature>
<keyword evidence="6 10" id="KW-1133">Transmembrane helix</keyword>
<keyword evidence="4 9" id="KW-0808">Transferase</keyword>
<feature type="transmembrane region" description="Helical" evidence="10">
    <location>
        <begin position="52"/>
        <end position="70"/>
    </location>
</feature>
<sequence length="487" mass="55633">MLFNSVEFIFIFLPISFFVYFGLSRWYALSAKAWLVGASLFFYGYWNVKYLPLIVISIVFNFAIVQAMWAKPKLAKGFLSLGLVANLALLGYFKYADFFIENSNTAFSTSFNLLHLALPLAISFFTLQQITFLLDSYAQIDSPNAGAKPSTKLSNFLDYALFVTFFPQLIAGPIVHHKEMMPQFAKDSNKRISLDNIASGVFIFSIGLFKKVVIADSLAKIATMGFDTSKVLSALEGWMTSLAYTFQLYFDFSGYTDMAIGAALLFNIHLPQNFNSPFKASSIAEFWQRWHITLSRFIFDYLYVSIARIFSNPTFHTSMLAIFIAFLIAGLWHGASWLFVFFGLLHGLGVVINHYWSKKIRKKYKLKPLPVWLGWFITFNYVNIANIFFRAKDFVDALKVLKAMFLMSGFKNCLFSTALDHTSKLFIGTTAILALGITFGFKNSCQVLENFKPSWPQLGWIYATIFCIELYIFGYVNRVSEFIYFNF</sequence>
<dbReference type="Proteomes" id="UP000319322">
    <property type="component" value="Unassembled WGS sequence"/>
</dbReference>
<keyword evidence="5 10" id="KW-0812">Transmembrane</keyword>
<dbReference type="PANTHER" id="PTHR13285:SF23">
    <property type="entry name" value="TEICHOIC ACID D-ALANYLTRANSFERASE"/>
    <property type="match status" value="1"/>
</dbReference>
<evidence type="ECO:0000256" key="3">
    <source>
        <dbReference type="ARBA" id="ARBA00022475"/>
    </source>
</evidence>
<dbReference type="InterPro" id="IPR024194">
    <property type="entry name" value="Ac/AlaTfrase_AlgI/DltB"/>
</dbReference>
<evidence type="ECO:0000256" key="4">
    <source>
        <dbReference type="ARBA" id="ARBA00022679"/>
    </source>
</evidence>
<evidence type="ECO:0000256" key="1">
    <source>
        <dbReference type="ARBA" id="ARBA00004651"/>
    </source>
</evidence>
<evidence type="ECO:0000256" key="2">
    <source>
        <dbReference type="ARBA" id="ARBA00010323"/>
    </source>
</evidence>
<dbReference type="EMBL" id="VKGC01000034">
    <property type="protein sequence ID" value="TSA79795.1"/>
    <property type="molecule type" value="Genomic_DNA"/>
</dbReference>
<comment type="similarity">
    <text evidence="2 9">Belongs to the membrane-bound acyltransferase family.</text>
</comment>
<reference evidence="11 12" key="3">
    <citation type="submission" date="2019-07" db="EMBL/GenBank/DDBJ databases">
        <authorList>
            <person name="Papic B."/>
        </authorList>
    </citation>
    <scope>NUCLEOTIDE SEQUENCE [LARGE SCALE GENOMIC DNA]</scope>
    <source>
        <strain evidence="11 12">L8b</strain>
    </source>
</reference>
<evidence type="ECO:0000313" key="11">
    <source>
        <dbReference type="EMBL" id="TSA79795.1"/>
    </source>
</evidence>
<evidence type="ECO:0000256" key="8">
    <source>
        <dbReference type="ARBA" id="ARBA00023315"/>
    </source>
</evidence>
<protein>
    <submittedName>
        <fullName evidence="11">MBOAT family protein</fullName>
    </submittedName>
</protein>
<gene>
    <name evidence="11" type="ORF">FNE76_07805</name>
</gene>
<dbReference type="GO" id="GO:0042121">
    <property type="term" value="P:alginic acid biosynthetic process"/>
    <property type="evidence" value="ECO:0007669"/>
    <property type="project" value="InterPro"/>
</dbReference>
<keyword evidence="8 9" id="KW-0012">Acyltransferase</keyword>
<keyword evidence="7 9" id="KW-0472">Membrane</keyword>
<feature type="transmembrane region" description="Helical" evidence="10">
    <location>
        <begin position="369"/>
        <end position="389"/>
    </location>
</feature>
<evidence type="ECO:0000256" key="7">
    <source>
        <dbReference type="ARBA" id="ARBA00023136"/>
    </source>
</evidence>
<evidence type="ECO:0000256" key="6">
    <source>
        <dbReference type="ARBA" id="ARBA00022989"/>
    </source>
</evidence>
<reference evidence="12" key="2">
    <citation type="submission" date="2019-07" db="EMBL/GenBank/DDBJ databases">
        <title>Helicobacter labacensis sp. nov., Helicobacter mehlei sp. nov. and Helicobacter vulpis sp. nov., isolated from gastric mucosa of red fox (Vulpis vulpis).</title>
        <authorList>
            <person name="Papic B."/>
        </authorList>
    </citation>
    <scope>NUCLEOTIDE SEQUENCE [LARGE SCALE GENOMIC DNA]</scope>
    <source>
        <strain evidence="12">L8b</strain>
    </source>
</reference>
<comment type="subcellular location">
    <subcellularLocation>
        <location evidence="1">Cell membrane</location>
        <topology evidence="1">Multi-pass membrane protein</topology>
    </subcellularLocation>
</comment>
<dbReference type="RefSeq" id="WP_120948810.1">
    <property type="nucleotide sequence ID" value="NZ_QXQS01000033.1"/>
</dbReference>
<dbReference type="PIRSF" id="PIRSF500217">
    <property type="entry name" value="AlgI"/>
    <property type="match status" value="1"/>
</dbReference>
<dbReference type="InterPro" id="IPR051085">
    <property type="entry name" value="MB_O-acyltransferase"/>
</dbReference>
<evidence type="ECO:0000256" key="9">
    <source>
        <dbReference type="PIRNR" id="PIRNR016636"/>
    </source>
</evidence>
<feature type="transmembrane region" description="Helical" evidence="10">
    <location>
        <begin position="156"/>
        <end position="176"/>
    </location>
</feature>
<evidence type="ECO:0000256" key="5">
    <source>
        <dbReference type="ARBA" id="ARBA00022692"/>
    </source>
</evidence>
<feature type="transmembrane region" description="Helical" evidence="10">
    <location>
        <begin position="315"/>
        <end position="332"/>
    </location>
</feature>